<protein>
    <recommendedName>
        <fullName evidence="5">Virion coat protein B</fullName>
    </recommendedName>
</protein>
<keyword evidence="1" id="KW-1133">Transmembrane helix</keyword>
<feature type="signal peptide" evidence="2">
    <location>
        <begin position="1"/>
        <end position="29"/>
    </location>
</feature>
<keyword evidence="2" id="KW-0732">Signal</keyword>
<feature type="transmembrane region" description="Helical" evidence="1">
    <location>
        <begin position="48"/>
        <end position="69"/>
    </location>
</feature>
<reference evidence="3 4" key="1">
    <citation type="submission" date="2018-04" db="EMBL/GenBank/DDBJ databases">
        <title>Genomic Encyclopedia of Type Strains, Phase IV (KMG-IV): sequencing the most valuable type-strain genomes for metagenomic binning, comparative biology and taxonomic classification.</title>
        <authorList>
            <person name="Goeker M."/>
        </authorList>
    </citation>
    <scope>NUCLEOTIDE SEQUENCE [LARGE SCALE GENOMIC DNA]</scope>
    <source>
        <strain evidence="3 4">DSM 104150</strain>
    </source>
</reference>
<proteinExistence type="predicted"/>
<evidence type="ECO:0000256" key="1">
    <source>
        <dbReference type="SAM" id="Phobius"/>
    </source>
</evidence>
<evidence type="ECO:0000313" key="3">
    <source>
        <dbReference type="EMBL" id="PXV63058.1"/>
    </source>
</evidence>
<evidence type="ECO:0000256" key="2">
    <source>
        <dbReference type="SAM" id="SignalP"/>
    </source>
</evidence>
<organism evidence="3 4">
    <name type="scientific">Sinimarinibacterium flocculans</name>
    <dbReference type="NCBI Taxonomy" id="985250"/>
    <lineage>
        <taxon>Bacteria</taxon>
        <taxon>Pseudomonadati</taxon>
        <taxon>Pseudomonadota</taxon>
        <taxon>Gammaproteobacteria</taxon>
        <taxon>Nevskiales</taxon>
        <taxon>Nevskiaceae</taxon>
        <taxon>Sinimarinibacterium</taxon>
    </lineage>
</organism>
<dbReference type="Proteomes" id="UP000248330">
    <property type="component" value="Unassembled WGS sequence"/>
</dbReference>
<dbReference type="EMBL" id="QICN01000021">
    <property type="protein sequence ID" value="PXV63058.1"/>
    <property type="molecule type" value="Genomic_DNA"/>
</dbReference>
<dbReference type="AlphaFoldDB" id="A0A318DYR2"/>
<dbReference type="InterPro" id="IPR008020">
    <property type="entry name" value="G8P"/>
</dbReference>
<keyword evidence="1" id="KW-0472">Membrane</keyword>
<dbReference type="Pfam" id="PF05356">
    <property type="entry name" value="Phage_Coat_B"/>
    <property type="match status" value="1"/>
</dbReference>
<sequence length="79" mass="8092">MKFINAARRYGAKVPVVTGLVLASPMALAQTGPTIDVSSVTGFIDGQLIPGLGTIGTAFLLVAVLFAAYRWIRGAAGGN</sequence>
<evidence type="ECO:0008006" key="5">
    <source>
        <dbReference type="Google" id="ProtNLM"/>
    </source>
</evidence>
<name>A0A318DYR2_9GAMM</name>
<evidence type="ECO:0000313" key="4">
    <source>
        <dbReference type="Proteomes" id="UP000248330"/>
    </source>
</evidence>
<gene>
    <name evidence="3" type="ORF">C8D93_1217</name>
</gene>
<keyword evidence="4" id="KW-1185">Reference proteome</keyword>
<keyword evidence="1" id="KW-0812">Transmembrane</keyword>
<accession>A0A318DYR2</accession>
<dbReference type="RefSeq" id="WP_110267024.1">
    <property type="nucleotide sequence ID" value="NZ_CAWNXA010000021.1"/>
</dbReference>
<comment type="caution">
    <text evidence="3">The sequence shown here is derived from an EMBL/GenBank/DDBJ whole genome shotgun (WGS) entry which is preliminary data.</text>
</comment>
<feature type="chain" id="PRO_5016234061" description="Virion coat protein B" evidence="2">
    <location>
        <begin position="30"/>
        <end position="79"/>
    </location>
</feature>